<keyword evidence="4 11" id="KW-0808">Transferase</keyword>
<reference evidence="11" key="1">
    <citation type="submission" date="2016-09" db="EMBL/GenBank/DDBJ databases">
        <authorList>
            <person name="Hebert L."/>
            <person name="Moumen B."/>
        </authorList>
    </citation>
    <scope>NUCLEOTIDE SEQUENCE [LARGE SCALE GENOMIC DNA]</scope>
    <source>
        <strain evidence="11">OVI</strain>
    </source>
</reference>
<dbReference type="InterPro" id="IPR045495">
    <property type="entry name" value="PI4K_N"/>
</dbReference>
<dbReference type="Gene3D" id="1.10.1070.11">
    <property type="entry name" value="Phosphatidylinositol 3-/4-kinase, catalytic domain"/>
    <property type="match status" value="1"/>
</dbReference>
<dbReference type="SUPFAM" id="SSF56112">
    <property type="entry name" value="Protein kinase-like (PK-like)"/>
    <property type="match status" value="1"/>
</dbReference>
<name>A0A1G4IB53_TRYEQ</name>
<evidence type="ECO:0000256" key="3">
    <source>
        <dbReference type="ARBA" id="ARBA00012169"/>
    </source>
</evidence>
<dbReference type="InterPro" id="IPR036940">
    <property type="entry name" value="PI3/4_kinase_cat_sf"/>
</dbReference>
<dbReference type="InterPro" id="IPR015433">
    <property type="entry name" value="PI3/4_kinase"/>
</dbReference>
<evidence type="ECO:0000256" key="6">
    <source>
        <dbReference type="ARBA" id="ARBA00022777"/>
    </source>
</evidence>
<protein>
    <recommendedName>
        <fullName evidence="3">1-phosphatidylinositol 4-kinase</fullName>
        <ecNumber evidence="3">2.7.1.67</ecNumber>
    </recommendedName>
</protein>
<evidence type="ECO:0000256" key="5">
    <source>
        <dbReference type="ARBA" id="ARBA00022741"/>
    </source>
</evidence>
<dbReference type="SUPFAM" id="SSF48371">
    <property type="entry name" value="ARM repeat"/>
    <property type="match status" value="1"/>
</dbReference>
<evidence type="ECO:0000313" key="11">
    <source>
        <dbReference type="EMBL" id="SCU69189.1"/>
    </source>
</evidence>
<dbReference type="GO" id="GO:0005886">
    <property type="term" value="C:plasma membrane"/>
    <property type="evidence" value="ECO:0007669"/>
    <property type="project" value="TreeGrafter"/>
</dbReference>
<dbReference type="Pfam" id="PF19274">
    <property type="entry name" value="PI4K_N"/>
    <property type="match status" value="1"/>
</dbReference>
<dbReference type="PROSITE" id="PS50290">
    <property type="entry name" value="PI3_4_KINASE_3"/>
    <property type="match status" value="1"/>
</dbReference>
<comment type="similarity">
    <text evidence="2">Belongs to the PI3/PI4-kinase family. Type III PI4K subfamily.</text>
</comment>
<dbReference type="FunFam" id="3.30.1010.10:FF:000014">
    <property type="entry name" value="Phosphatidylinositol 4-kinase STT4"/>
    <property type="match status" value="1"/>
</dbReference>
<dbReference type="GO" id="GO:0048015">
    <property type="term" value="P:phosphatidylinositol-mediated signaling"/>
    <property type="evidence" value="ECO:0007669"/>
    <property type="project" value="TreeGrafter"/>
</dbReference>
<evidence type="ECO:0000259" key="10">
    <source>
        <dbReference type="PROSITE" id="PS51545"/>
    </source>
</evidence>
<dbReference type="InterPro" id="IPR000403">
    <property type="entry name" value="PI3/4_kinase_cat_dom"/>
</dbReference>
<dbReference type="GeneID" id="92374686"/>
<evidence type="ECO:0000256" key="4">
    <source>
        <dbReference type="ARBA" id="ARBA00022679"/>
    </source>
</evidence>
<dbReference type="InterPro" id="IPR011009">
    <property type="entry name" value="Kinase-like_dom_sf"/>
</dbReference>
<evidence type="ECO:0000313" key="12">
    <source>
        <dbReference type="Proteomes" id="UP000195570"/>
    </source>
</evidence>
<feature type="domain" description="PIK helical" evidence="10">
    <location>
        <begin position="1748"/>
        <end position="1919"/>
    </location>
</feature>
<dbReference type="Gene3D" id="1.25.40.70">
    <property type="entry name" value="Phosphatidylinositol 3-kinase, accessory domain (PIK)"/>
    <property type="match status" value="1"/>
</dbReference>
<evidence type="ECO:0000256" key="8">
    <source>
        <dbReference type="SAM" id="Coils"/>
    </source>
</evidence>
<comment type="catalytic activity">
    <reaction evidence="1">
        <text>a 1,2-diacyl-sn-glycero-3-phospho-(1D-myo-inositol) + ATP = a 1,2-diacyl-sn-glycero-3-phospho-(1D-myo-inositol 4-phosphate) + ADP + H(+)</text>
        <dbReference type="Rhea" id="RHEA:19877"/>
        <dbReference type="ChEBI" id="CHEBI:15378"/>
        <dbReference type="ChEBI" id="CHEBI:30616"/>
        <dbReference type="ChEBI" id="CHEBI:57880"/>
        <dbReference type="ChEBI" id="CHEBI:58178"/>
        <dbReference type="ChEBI" id="CHEBI:456216"/>
        <dbReference type="EC" id="2.7.1.67"/>
    </reaction>
</comment>
<dbReference type="PROSITE" id="PS51545">
    <property type="entry name" value="PIK_HELICAL"/>
    <property type="match status" value="1"/>
</dbReference>
<evidence type="ECO:0000259" key="9">
    <source>
        <dbReference type="PROSITE" id="PS50290"/>
    </source>
</evidence>
<dbReference type="CDD" id="cd05167">
    <property type="entry name" value="PI4Kc_III_alpha"/>
    <property type="match status" value="1"/>
</dbReference>
<dbReference type="InterPro" id="IPR001263">
    <property type="entry name" value="PI3K_accessory_dom"/>
</dbReference>
<evidence type="ECO:0000256" key="7">
    <source>
        <dbReference type="ARBA" id="ARBA00022840"/>
    </source>
</evidence>
<dbReference type="GO" id="GO:0005524">
    <property type="term" value="F:ATP binding"/>
    <property type="evidence" value="ECO:0007669"/>
    <property type="project" value="UniProtKB-KW"/>
</dbReference>
<accession>A0A1G4IB53</accession>
<dbReference type="GO" id="GO:0004430">
    <property type="term" value="F:1-phosphatidylinositol 4-kinase activity"/>
    <property type="evidence" value="ECO:0007669"/>
    <property type="project" value="UniProtKB-EC"/>
</dbReference>
<evidence type="ECO:0000256" key="1">
    <source>
        <dbReference type="ARBA" id="ARBA00001686"/>
    </source>
</evidence>
<dbReference type="VEuPathDB" id="TriTrypDB:TEOVI_000074600"/>
<dbReference type="RefSeq" id="XP_067080201.1">
    <property type="nucleotide sequence ID" value="XM_067224100.1"/>
</dbReference>
<comment type="caution">
    <text evidence="11">The sequence shown here is derived from an EMBL/GenBank/DDBJ whole genome shotgun (WGS) entry which is preliminary data.</text>
</comment>
<dbReference type="PANTHER" id="PTHR10048">
    <property type="entry name" value="PHOSPHATIDYLINOSITOL KINASE"/>
    <property type="match status" value="1"/>
</dbReference>
<keyword evidence="8" id="KW-0175">Coiled coil</keyword>
<dbReference type="Pfam" id="PF00613">
    <property type="entry name" value="PI3Ka"/>
    <property type="match status" value="1"/>
</dbReference>
<gene>
    <name evidence="11" type="ORF">TEOVI_000074600</name>
</gene>
<dbReference type="SMART" id="SM00146">
    <property type="entry name" value="PI3Kc"/>
    <property type="match status" value="1"/>
</dbReference>
<dbReference type="Proteomes" id="UP000195570">
    <property type="component" value="Unassembled WGS sequence"/>
</dbReference>
<dbReference type="FunFam" id="1.10.1070.11:FF:000012">
    <property type="entry name" value="Phosphatidylinositol 4-kinase alpha 1"/>
    <property type="match status" value="1"/>
</dbReference>
<keyword evidence="7" id="KW-0067">ATP-binding</keyword>
<sequence length="2312" mass="255538">MDDIRFPSWVSHSPAFAFARVLGYQLRRQPLDTPATDNSPQALALGSGGPRWGDAPLAVSGREELLGPCMQEGYSGADVLFGRSRTDPWLASLSSVSMPQHLHGGAMPTTHAFSVVNSGYMLLHPRVTQLFEMSQAKDLIAGQGRISGKNAPVLIALVALAVECRSLPFDRTKSFYLECVSLYTSLMQQLNATTFSLGVDIRGFVSSLVACGIHLRHASSGSGGLEREKAGCPTSTYAGKDVGDGSVELSREGLVGFGAHVVDPLLVQCIPSNADECVDNSIALGALEGIAIAGEAGNVDLGTELIEHLHNLTDTLVTSSHRRDPPYKELLCYLVEALSSVHGVCYTKLRYWCLTLLRPEYILRGLQRREGIQARLVAATLRLLMGWLKETAMSISCPGDSAARSGGNGDGGTTSCCSISNFVDRREVVEAETLIEGVWAVLQDSEDKWSKVQNRSFVLYGTSLRAVVVSLLQAELERIRCYAIVNSTCQHNAHSGQQHERGNGSGDAGYVPSMEEDALRLGVIGNIVKFLLLPKSAFAAIGTAGPVVSLHQDIAEHSAKVLAFVASTDGRALSTSTHPFSVLGAKMRRIQFSNKFYGGVEQVTHELIRCILRAGNLGIATSSNVETRSRTAALCLQGLCATNAYIRALVSTEVNDAVTRNDGLQQLGDGADEAGSNVEGRLDQGPVDVSLRFSVCFEMMNRVLLSRHHSLCNPLPYESLRRYTQLLFDTVEDTLRAHTRCIELSHTNKQFPGNELQVTADAFWHLTRRCHDRVLAMVREALRDLPHNASGDAGDEWNKSPLVEAINNEGKVLRLLLHSVLRCMINCLWPGSGIIYDTNIDGGKETQNGHHMRSDMSEVALATLSLFLQPLCLLCQLLTLLPEKDVQCLKSYRDNVQRFKQLESTDSFMHHSGIQPNSMSLPLYDDSDAAQLRSYWLMLTYYGFTSKVMLLTQAEGKGAEGSSDVKQPRGGEYVLSWNQTKCVRLLASLSPQLLRMRSTDYQQVMSDIELLERHLRNYSTDSHAIKPYRKGLLQYLEDCCPGVSSVGRRLPFSELFLFHALATLEILRASCGFISTIAQYHRFEICEFDASADFRAATSCLTAAATNRYLSALKATSPDTAAKRIEADVPQLVLLYGFAVQSVRRSAKEILSKIISAFPSFVGTCQALPLLWDVIGVLEKGSAAEVELYCQSKQMLEPPAVAADPESPERRKQLSDAVSFAVHWAQLAEQGSPIALREHAERFIVEQPTYGTVEPGIGLSLALRAHNAGGLSATSKPMCERSLIRRSNAKGHVRALFRVATHGGADQLLLQHLQEAGEDLVKTFGLSKQLREQQFVTLTNALSGEIGVDDFSRGCQGGEAEDTVHRGSWTSTCTPPSGQTLSDKLHESDTLACSAAVLLTSARLGTSMHISLLRCIVQYPIRSFSSDALAKAISCWRWILFERPGLFAAPLLAEVVEGFVWTITHRVGLFDGSRPRGLDEVESGRKPQLRRDAAIYSHDYATNSPHKLLAEFLIACYVDEGGPVSFVPPVLHLLKQLALRIVKTPSRLSTKDASFSEMTRCVLMIGLICRNLQAANECRAREGLPALTPAFFVGALRQGFYRCLMHWFQKTPPSWYFSRDRTAAEKELAALRKLMEMLDRDMKALSRSSDGFLDFASPEKSADSTLVNLTLVGSVAQRRIGEDIAGGTFTDIESLIAAERERLMSLIRLLQLLVKHEHHRLLVWLHPSDSLSTPSRDYFDAISSGEWLSHCTAASESDPAVLVALVARFPNRHVVGWAAQIVSENPELYCNIPGAVDLYLNSVTLVNGYPALHLFRNGGLVQSLRHLHARYATRYPQVSAYALRSLLCKKCDSLTFYLPQILQILSEDPIGAVPSFLKKMCKRSQTFEHQLLWSLQAEGGGDSEHARKCSQLASEIRHSFNASRKAFHDGEFNFIDRIISLSGEMMPIERPLRKGRLRLRLRDKEFHDSIGGQHLYLPTDPNWRIVALRPDTAGAMQSAAKCPIMVEFHCVPQNSRDGENAQGEATGSDKEAVTSKLCIFKMGDDCRQDQLALQLIGLFRRVFDSIQLPSFLYPYKVVATGRDCGVIECVPRAMSRDQIGKLVEGNLSEYFVQTYGYPESVRFHRARECFIRSMASYATASFVLNIKDRHNGNILIDSYGHLVHIDFGFLFDLSPGGDINFESSPFKLTLEMAQLMGYPVNEGKGKQPSPSLAKALVDLESYNLFVDLTIRCFLAVRQYAHEICVLVELMLSSGLPCFKPKKTIHDLSWRLAMHKSEAWAADFMRKRIAESRENVRTVLYDRYQNYAEGIEM</sequence>
<dbReference type="EMBL" id="CZPT02001173">
    <property type="protein sequence ID" value="SCU69189.1"/>
    <property type="molecule type" value="Genomic_DNA"/>
</dbReference>
<dbReference type="InterPro" id="IPR016024">
    <property type="entry name" value="ARM-type_fold"/>
</dbReference>
<dbReference type="InterPro" id="IPR018936">
    <property type="entry name" value="PI3/4_kinase_CS"/>
</dbReference>
<keyword evidence="6" id="KW-0418">Kinase</keyword>
<dbReference type="GO" id="GO:0046854">
    <property type="term" value="P:phosphatidylinositol phosphate biosynthetic process"/>
    <property type="evidence" value="ECO:0007669"/>
    <property type="project" value="InterPro"/>
</dbReference>
<organism evidence="11 12">
    <name type="scientific">Trypanosoma equiperdum</name>
    <dbReference type="NCBI Taxonomy" id="5694"/>
    <lineage>
        <taxon>Eukaryota</taxon>
        <taxon>Discoba</taxon>
        <taxon>Euglenozoa</taxon>
        <taxon>Kinetoplastea</taxon>
        <taxon>Metakinetoplastina</taxon>
        <taxon>Trypanosomatida</taxon>
        <taxon>Trypanosomatidae</taxon>
        <taxon>Trypanosoma</taxon>
    </lineage>
</organism>
<keyword evidence="12" id="KW-1185">Reference proteome</keyword>
<dbReference type="EC" id="2.7.1.67" evidence="3"/>
<feature type="domain" description="PI3K/PI4K catalytic" evidence="9">
    <location>
        <begin position="2015"/>
        <end position="2296"/>
    </location>
</feature>
<evidence type="ECO:0000256" key="2">
    <source>
        <dbReference type="ARBA" id="ARBA00006209"/>
    </source>
</evidence>
<proteinExistence type="inferred from homology"/>
<dbReference type="PROSITE" id="PS00915">
    <property type="entry name" value="PI3_4_KINASE_1"/>
    <property type="match status" value="1"/>
</dbReference>
<dbReference type="Gene3D" id="3.30.1010.10">
    <property type="entry name" value="Phosphatidylinositol 3-kinase Catalytic Subunit, Chain A, domain 4"/>
    <property type="match status" value="1"/>
</dbReference>
<dbReference type="InterPro" id="IPR042236">
    <property type="entry name" value="PI3K_accessory_sf"/>
</dbReference>
<dbReference type="GO" id="GO:0005737">
    <property type="term" value="C:cytoplasm"/>
    <property type="evidence" value="ECO:0007669"/>
    <property type="project" value="TreeGrafter"/>
</dbReference>
<keyword evidence="5" id="KW-0547">Nucleotide-binding</keyword>
<dbReference type="PANTHER" id="PTHR10048:SF15">
    <property type="entry name" value="PHOSPHATIDYLINOSITOL 4-KINASE ALPHA"/>
    <property type="match status" value="1"/>
</dbReference>
<feature type="coiled-coil region" evidence="8">
    <location>
        <begin position="1621"/>
        <end position="1648"/>
    </location>
</feature>
<dbReference type="Pfam" id="PF00454">
    <property type="entry name" value="PI3_PI4_kinase"/>
    <property type="match status" value="1"/>
</dbReference>